<evidence type="ECO:0000259" key="3">
    <source>
        <dbReference type="Pfam" id="PF07969"/>
    </source>
</evidence>
<feature type="region of interest" description="Disordered" evidence="1">
    <location>
        <begin position="25"/>
        <end position="45"/>
    </location>
</feature>
<dbReference type="SUPFAM" id="SSF51338">
    <property type="entry name" value="Composite domain of metallo-dependent hydrolases"/>
    <property type="match status" value="1"/>
</dbReference>
<organism evidence="4 5">
    <name type="scientific">Candidatus Viadribacter manganicus</name>
    <dbReference type="NCBI Taxonomy" id="1759059"/>
    <lineage>
        <taxon>Bacteria</taxon>
        <taxon>Pseudomonadati</taxon>
        <taxon>Pseudomonadota</taxon>
        <taxon>Alphaproteobacteria</taxon>
        <taxon>Hyphomonadales</taxon>
        <taxon>Hyphomonadaceae</taxon>
        <taxon>Candidatus Viadribacter</taxon>
    </lineage>
</organism>
<dbReference type="CDD" id="cd01309">
    <property type="entry name" value="Met_dep_hydrolase_C"/>
    <property type="match status" value="1"/>
</dbReference>
<dbReference type="KEGG" id="cbot:ATE48_00785"/>
<protein>
    <submittedName>
        <fullName evidence="4">Amidohydrolase</fullName>
    </submittedName>
</protein>
<dbReference type="InterPro" id="IPR013108">
    <property type="entry name" value="Amidohydro_3"/>
</dbReference>
<dbReference type="Pfam" id="PF07969">
    <property type="entry name" value="Amidohydro_3"/>
    <property type="match status" value="1"/>
</dbReference>
<name>A0A1B1ADD5_9PROT</name>
<keyword evidence="5" id="KW-1185">Reference proteome</keyword>
<dbReference type="AlphaFoldDB" id="A0A1B1ADD5"/>
<dbReference type="Gene3D" id="3.20.20.140">
    <property type="entry name" value="Metal-dependent hydrolases"/>
    <property type="match status" value="1"/>
</dbReference>
<dbReference type="GO" id="GO:0016812">
    <property type="term" value="F:hydrolase activity, acting on carbon-nitrogen (but not peptide) bonds, in cyclic amides"/>
    <property type="evidence" value="ECO:0007669"/>
    <property type="project" value="TreeGrafter"/>
</dbReference>
<dbReference type="InterPro" id="IPR032466">
    <property type="entry name" value="Metal_Hydrolase"/>
</dbReference>
<evidence type="ECO:0000256" key="1">
    <source>
        <dbReference type="SAM" id="MobiDB-lite"/>
    </source>
</evidence>
<dbReference type="InParanoid" id="A0A1B1ADD5"/>
<feature type="chain" id="PRO_5008518615" evidence="2">
    <location>
        <begin position="22"/>
        <end position="460"/>
    </location>
</feature>
<accession>A0A1B1ADD5</accession>
<feature type="region of interest" description="Disordered" evidence="1">
    <location>
        <begin position="441"/>
        <end position="460"/>
    </location>
</feature>
<dbReference type="GO" id="GO:0005829">
    <property type="term" value="C:cytosol"/>
    <property type="evidence" value="ECO:0007669"/>
    <property type="project" value="TreeGrafter"/>
</dbReference>
<dbReference type="Gene3D" id="2.30.40.10">
    <property type="entry name" value="Urease, subunit C, domain 1"/>
    <property type="match status" value="1"/>
</dbReference>
<dbReference type="InterPro" id="IPR011059">
    <property type="entry name" value="Metal-dep_hydrolase_composite"/>
</dbReference>
<dbReference type="OrthoDB" id="9796020at2"/>
<proteinExistence type="predicted"/>
<keyword evidence="4" id="KW-0378">Hydrolase</keyword>
<feature type="domain" description="Amidohydrolase 3" evidence="3">
    <location>
        <begin position="366"/>
        <end position="437"/>
    </location>
</feature>
<evidence type="ECO:0000256" key="2">
    <source>
        <dbReference type="SAM" id="SignalP"/>
    </source>
</evidence>
<dbReference type="Proteomes" id="UP000092498">
    <property type="component" value="Chromosome"/>
</dbReference>
<evidence type="ECO:0000313" key="4">
    <source>
        <dbReference type="EMBL" id="ANP44561.1"/>
    </source>
</evidence>
<dbReference type="PANTHER" id="PTHR11647">
    <property type="entry name" value="HYDRANTOINASE/DIHYDROPYRIMIDINASE FAMILY MEMBER"/>
    <property type="match status" value="1"/>
</dbReference>
<dbReference type="EMBL" id="CP013244">
    <property type="protein sequence ID" value="ANP44561.1"/>
    <property type="molecule type" value="Genomic_DNA"/>
</dbReference>
<dbReference type="PROSITE" id="PS51257">
    <property type="entry name" value="PROKAR_LIPOPROTEIN"/>
    <property type="match status" value="1"/>
</dbReference>
<feature type="signal peptide" evidence="2">
    <location>
        <begin position="1"/>
        <end position="21"/>
    </location>
</feature>
<reference evidence="4 5" key="1">
    <citation type="submission" date="2015-11" db="EMBL/GenBank/DDBJ databases">
        <title>Whole-Genome Sequence of Candidatus Oderbacter manganicum from the National Park Lower Oder Valley, Germany.</title>
        <authorList>
            <person name="Braun B."/>
            <person name="Liere K."/>
            <person name="Szewzyk U."/>
        </authorList>
    </citation>
    <scope>NUCLEOTIDE SEQUENCE [LARGE SCALE GENOMIC DNA]</scope>
    <source>
        <strain evidence="4 5">OTSz_A_272</strain>
    </source>
</reference>
<gene>
    <name evidence="4" type="ORF">ATE48_00785</name>
</gene>
<sequence>MRLNLRPVIVSAAILGLAACATTGSDTEAESNGPAPFASTYTPRPSTPTLIRNATVFDGNGAELSNADVLMRDGHIAAVGQNLSAEGATIIDATGRFVTPGIIDAHSHLGVYPSPSIDATSDGNELTQPNTAEVWAEHSVWPQDPGFLRAVAGGITSLHVLPGSGNLFGGRGVTLRPVLGATTVQEMKFPGAPQSLKMACGENPARVYGSRNSSPATGMGDVAGYRQAFANAARYARQVRNAEEGNGEPPDRDLEMETLAGVLNGDIILQWHCYRADEMANAIQVAHEFNFEIAAFHHAVEAYKITDLLREEGICAAMWADWWGFKLEAYDGIRENIAFVDAGGGCAIVHSDSEVGIQRLNQEAAKAMSDGRRAGLEITRAQAWTWLSRNPARALHIDDETGTLENGRRADVVIWSADPLSSYAVAERVFIDGAQVYERGAERDPPSDFELGQTYTRSAQ</sequence>
<dbReference type="STRING" id="1759059.ATE48_00785"/>
<evidence type="ECO:0000313" key="5">
    <source>
        <dbReference type="Proteomes" id="UP000092498"/>
    </source>
</evidence>
<dbReference type="InterPro" id="IPR050378">
    <property type="entry name" value="Metallo-dep_Hydrolases_sf"/>
</dbReference>
<dbReference type="PANTHER" id="PTHR11647:SF1">
    <property type="entry name" value="COLLAPSIN RESPONSE MEDIATOR PROTEIN"/>
    <property type="match status" value="1"/>
</dbReference>
<dbReference type="SUPFAM" id="SSF51556">
    <property type="entry name" value="Metallo-dependent hydrolases"/>
    <property type="match status" value="1"/>
</dbReference>
<dbReference type="RefSeq" id="WP_066766838.1">
    <property type="nucleotide sequence ID" value="NZ_CP013244.1"/>
</dbReference>
<keyword evidence="2" id="KW-0732">Signal</keyword>